<evidence type="ECO:0000313" key="2">
    <source>
        <dbReference type="Proteomes" id="UP000499080"/>
    </source>
</evidence>
<keyword evidence="2" id="KW-1185">Reference proteome</keyword>
<evidence type="ECO:0000313" key="1">
    <source>
        <dbReference type="EMBL" id="GBN16254.1"/>
    </source>
</evidence>
<sequence length="98" mass="11528">MKPFDFKYERNQETVDEKEKNVILREESDDEDFSSFQQEVEMEEVVYLESSMVDLSTNLFVLIDNVGGSRMKAHYSYVCGFQEVDSSEYDMTSLRTTH</sequence>
<dbReference type="AlphaFoldDB" id="A0A4Y2LP43"/>
<name>A0A4Y2LP43_ARAVE</name>
<proteinExistence type="predicted"/>
<accession>A0A4Y2LP43</accession>
<dbReference type="Proteomes" id="UP000499080">
    <property type="component" value="Unassembled WGS sequence"/>
</dbReference>
<protein>
    <submittedName>
        <fullName evidence="1">Uncharacterized protein</fullName>
    </submittedName>
</protein>
<organism evidence="1 2">
    <name type="scientific">Araneus ventricosus</name>
    <name type="common">Orbweaver spider</name>
    <name type="synonym">Epeira ventricosa</name>
    <dbReference type="NCBI Taxonomy" id="182803"/>
    <lineage>
        <taxon>Eukaryota</taxon>
        <taxon>Metazoa</taxon>
        <taxon>Ecdysozoa</taxon>
        <taxon>Arthropoda</taxon>
        <taxon>Chelicerata</taxon>
        <taxon>Arachnida</taxon>
        <taxon>Araneae</taxon>
        <taxon>Araneomorphae</taxon>
        <taxon>Entelegynae</taxon>
        <taxon>Araneoidea</taxon>
        <taxon>Araneidae</taxon>
        <taxon>Araneus</taxon>
    </lineage>
</organism>
<dbReference type="EMBL" id="BGPR01006122">
    <property type="protein sequence ID" value="GBN16254.1"/>
    <property type="molecule type" value="Genomic_DNA"/>
</dbReference>
<reference evidence="1 2" key="1">
    <citation type="journal article" date="2019" name="Sci. Rep.">
        <title>Orb-weaving spider Araneus ventricosus genome elucidates the spidroin gene catalogue.</title>
        <authorList>
            <person name="Kono N."/>
            <person name="Nakamura H."/>
            <person name="Ohtoshi R."/>
            <person name="Moran D.A.P."/>
            <person name="Shinohara A."/>
            <person name="Yoshida Y."/>
            <person name="Fujiwara M."/>
            <person name="Mori M."/>
            <person name="Tomita M."/>
            <person name="Arakawa K."/>
        </authorList>
    </citation>
    <scope>NUCLEOTIDE SEQUENCE [LARGE SCALE GENOMIC DNA]</scope>
</reference>
<dbReference type="OrthoDB" id="6758798at2759"/>
<gene>
    <name evidence="1" type="ORF">AVEN_80153_1</name>
</gene>
<comment type="caution">
    <text evidence="1">The sequence shown here is derived from an EMBL/GenBank/DDBJ whole genome shotgun (WGS) entry which is preliminary data.</text>
</comment>